<protein>
    <submittedName>
        <fullName evidence="1">Putative transposase</fullName>
    </submittedName>
</protein>
<name>A0A1I3KJF0_9ACTN</name>
<dbReference type="EMBL" id="FOQY01000004">
    <property type="protein sequence ID" value="SFI72596.1"/>
    <property type="molecule type" value="Genomic_DNA"/>
</dbReference>
<gene>
    <name evidence="1" type="ORF">SAMN05216275_104372</name>
</gene>
<sequence>MECHRRRSANRWYRAWQASGIEALASKGPGGDKCRLDEARLARLRAELARGPAAHGYAEDQRWTLARIADLIA</sequence>
<feature type="non-terminal residue" evidence="1">
    <location>
        <position position="73"/>
    </location>
</feature>
<dbReference type="RefSeq" id="WP_177245008.1">
    <property type="nucleotide sequence ID" value="NZ_FOQY01000004.1"/>
</dbReference>
<dbReference type="Proteomes" id="UP000199111">
    <property type="component" value="Unassembled WGS sequence"/>
</dbReference>
<evidence type="ECO:0000313" key="2">
    <source>
        <dbReference type="Proteomes" id="UP000199111"/>
    </source>
</evidence>
<accession>A0A1I3KJF0</accession>
<evidence type="ECO:0000313" key="1">
    <source>
        <dbReference type="EMBL" id="SFI72596.1"/>
    </source>
</evidence>
<dbReference type="AlphaFoldDB" id="A0A1I3KJF0"/>
<organism evidence="1 2">
    <name type="scientific">Streptosporangium canum</name>
    <dbReference type="NCBI Taxonomy" id="324952"/>
    <lineage>
        <taxon>Bacteria</taxon>
        <taxon>Bacillati</taxon>
        <taxon>Actinomycetota</taxon>
        <taxon>Actinomycetes</taxon>
        <taxon>Streptosporangiales</taxon>
        <taxon>Streptosporangiaceae</taxon>
        <taxon>Streptosporangium</taxon>
    </lineage>
</organism>
<dbReference type="Pfam" id="PF13565">
    <property type="entry name" value="HTH_32"/>
    <property type="match status" value="1"/>
</dbReference>
<dbReference type="GeneID" id="96297541"/>
<keyword evidence="2" id="KW-1185">Reference proteome</keyword>
<reference evidence="2" key="1">
    <citation type="submission" date="2016-10" db="EMBL/GenBank/DDBJ databases">
        <authorList>
            <person name="Varghese N."/>
            <person name="Submissions S."/>
        </authorList>
    </citation>
    <scope>NUCLEOTIDE SEQUENCE [LARGE SCALE GENOMIC DNA]</scope>
    <source>
        <strain evidence="2">CGMCC 4.2126</strain>
    </source>
</reference>
<proteinExistence type="predicted"/>